<feature type="region of interest" description="Disordered" evidence="1">
    <location>
        <begin position="1"/>
        <end position="44"/>
    </location>
</feature>
<protein>
    <submittedName>
        <fullName evidence="2">Uncharacterized protein</fullName>
    </submittedName>
</protein>
<feature type="region of interest" description="Disordered" evidence="1">
    <location>
        <begin position="127"/>
        <end position="188"/>
    </location>
</feature>
<sequence>MYLYKATCPDIPNPKQKGSRSQVSVQAQGPGQGRFVNHTPAGTGPRPYAPLMLWTANKPNSKAELKQLEEFLNFHSLSLHDSQSGMVYRREAEDKAAFKDEAEKTQNHIRKMAPTGELLNEYLRQQKPNDDDDEQEEEVEEPSWRVKPLYGPGTGSKHKIHRGFGLPRQTRPTRQTHKERERAKGGVYGGEEFDGSLCPCRVNLASPEELNESLRTFSGLSADFLLFFCGIKSTESPACENTAGDSLTIPEAGGDKEPALSDTDEGSANTGAAARLAKLARSYLCITATSVPSERVFRRLD</sequence>
<gene>
    <name evidence="2" type="ORF">PLEPLA_LOCUS11479</name>
</gene>
<organism evidence="2 3">
    <name type="scientific">Pleuronectes platessa</name>
    <name type="common">European plaice</name>
    <dbReference type="NCBI Taxonomy" id="8262"/>
    <lineage>
        <taxon>Eukaryota</taxon>
        <taxon>Metazoa</taxon>
        <taxon>Chordata</taxon>
        <taxon>Craniata</taxon>
        <taxon>Vertebrata</taxon>
        <taxon>Euteleostomi</taxon>
        <taxon>Actinopterygii</taxon>
        <taxon>Neopterygii</taxon>
        <taxon>Teleostei</taxon>
        <taxon>Neoteleostei</taxon>
        <taxon>Acanthomorphata</taxon>
        <taxon>Carangaria</taxon>
        <taxon>Pleuronectiformes</taxon>
        <taxon>Pleuronectoidei</taxon>
        <taxon>Pleuronectidae</taxon>
        <taxon>Pleuronectes</taxon>
    </lineage>
</organism>
<evidence type="ECO:0000313" key="2">
    <source>
        <dbReference type="EMBL" id="CAB1423559.1"/>
    </source>
</evidence>
<dbReference type="AlphaFoldDB" id="A0A9N7YGN7"/>
<evidence type="ECO:0000313" key="3">
    <source>
        <dbReference type="Proteomes" id="UP001153269"/>
    </source>
</evidence>
<evidence type="ECO:0000256" key="1">
    <source>
        <dbReference type="SAM" id="MobiDB-lite"/>
    </source>
</evidence>
<reference evidence="2" key="1">
    <citation type="submission" date="2020-03" db="EMBL/GenBank/DDBJ databases">
        <authorList>
            <person name="Weist P."/>
        </authorList>
    </citation>
    <scope>NUCLEOTIDE SEQUENCE</scope>
</reference>
<dbReference type="EMBL" id="CADEAL010000666">
    <property type="protein sequence ID" value="CAB1423559.1"/>
    <property type="molecule type" value="Genomic_DNA"/>
</dbReference>
<feature type="compositionally biased region" description="Acidic residues" evidence="1">
    <location>
        <begin position="130"/>
        <end position="141"/>
    </location>
</feature>
<accession>A0A9N7YGN7</accession>
<comment type="caution">
    <text evidence="2">The sequence shown here is derived from an EMBL/GenBank/DDBJ whole genome shotgun (WGS) entry which is preliminary data.</text>
</comment>
<name>A0A9N7YGN7_PLEPL</name>
<feature type="compositionally biased region" description="Polar residues" evidence="1">
    <location>
        <begin position="19"/>
        <end position="29"/>
    </location>
</feature>
<keyword evidence="3" id="KW-1185">Reference proteome</keyword>
<proteinExistence type="predicted"/>
<dbReference type="Proteomes" id="UP001153269">
    <property type="component" value="Unassembled WGS sequence"/>
</dbReference>
<feature type="region of interest" description="Disordered" evidence="1">
    <location>
        <begin position="242"/>
        <end position="267"/>
    </location>
</feature>